<feature type="transmembrane region" description="Helical" evidence="2">
    <location>
        <begin position="20"/>
        <end position="39"/>
    </location>
</feature>
<evidence type="ECO:0000313" key="4">
    <source>
        <dbReference type="Proteomes" id="UP000178930"/>
    </source>
</evidence>
<comment type="caution">
    <text evidence="3">The sequence shown here is derived from an EMBL/GenBank/DDBJ whole genome shotgun (WGS) entry which is preliminary data.</text>
</comment>
<dbReference type="Proteomes" id="UP000178930">
    <property type="component" value="Unassembled WGS sequence"/>
</dbReference>
<accession>A0A1G1XSI4</accession>
<dbReference type="AlphaFoldDB" id="A0A1G1XSI4"/>
<gene>
    <name evidence="3" type="ORF">A2729_02650</name>
</gene>
<keyword evidence="2" id="KW-1133">Transmembrane helix</keyword>
<dbReference type="STRING" id="1797532.A2729_02650"/>
<dbReference type="EMBL" id="MHIB01000048">
    <property type="protein sequence ID" value="OGY42932.1"/>
    <property type="molecule type" value="Genomic_DNA"/>
</dbReference>
<dbReference type="Pfam" id="PF04977">
    <property type="entry name" value="DivIC"/>
    <property type="match status" value="1"/>
</dbReference>
<feature type="coiled-coil region" evidence="1">
    <location>
        <begin position="41"/>
        <end position="68"/>
    </location>
</feature>
<evidence type="ECO:0008006" key="5">
    <source>
        <dbReference type="Google" id="ProtNLM"/>
    </source>
</evidence>
<evidence type="ECO:0000256" key="1">
    <source>
        <dbReference type="SAM" id="Coils"/>
    </source>
</evidence>
<dbReference type="InterPro" id="IPR007060">
    <property type="entry name" value="FtsL/DivIC"/>
</dbReference>
<reference evidence="3 4" key="1">
    <citation type="journal article" date="2016" name="Nat. Commun.">
        <title>Thousands of microbial genomes shed light on interconnected biogeochemical processes in an aquifer system.</title>
        <authorList>
            <person name="Anantharaman K."/>
            <person name="Brown C.T."/>
            <person name="Hug L.A."/>
            <person name="Sharon I."/>
            <person name="Castelle C.J."/>
            <person name="Probst A.J."/>
            <person name="Thomas B.C."/>
            <person name="Singh A."/>
            <person name="Wilkins M.J."/>
            <person name="Karaoz U."/>
            <person name="Brodie E.L."/>
            <person name="Williams K.H."/>
            <person name="Hubbard S.S."/>
            <person name="Banfield J.F."/>
        </authorList>
    </citation>
    <scope>NUCLEOTIDE SEQUENCE [LARGE SCALE GENOMIC DNA]</scope>
</reference>
<sequence>MLNRIKSGGKKSSLRFKLILFGGIIVLILLGVNFINSWIKNNKINQEISSLKTEIGNVETNNTRLKNLIEYFNSNAYIEEKARRDLGLKLKGERVIVVNDNKTASNPMKSEGSQIARSETNLNNPQKWWLYFFKN</sequence>
<evidence type="ECO:0000313" key="3">
    <source>
        <dbReference type="EMBL" id="OGY42932.1"/>
    </source>
</evidence>
<name>A0A1G1XSI4_9BACT</name>
<keyword evidence="2" id="KW-0472">Membrane</keyword>
<evidence type="ECO:0000256" key="2">
    <source>
        <dbReference type="SAM" id="Phobius"/>
    </source>
</evidence>
<keyword evidence="1" id="KW-0175">Coiled coil</keyword>
<organism evidence="3 4">
    <name type="scientific">Candidatus Buchananbacteria bacterium RIFCSPHIGHO2_01_FULL_39_14</name>
    <dbReference type="NCBI Taxonomy" id="1797532"/>
    <lineage>
        <taxon>Bacteria</taxon>
        <taxon>Candidatus Buchananiibacteriota</taxon>
    </lineage>
</organism>
<keyword evidence="2" id="KW-0812">Transmembrane</keyword>
<protein>
    <recommendedName>
        <fullName evidence="5">Cell division protein FtsL</fullName>
    </recommendedName>
</protein>
<proteinExistence type="predicted"/>